<evidence type="ECO:0000313" key="1">
    <source>
        <dbReference type="EMBL" id="QDG53594.1"/>
    </source>
</evidence>
<organism evidence="1 2">
    <name type="scientific">Persicimonas caeni</name>
    <dbReference type="NCBI Taxonomy" id="2292766"/>
    <lineage>
        <taxon>Bacteria</taxon>
        <taxon>Deltaproteobacteria</taxon>
        <taxon>Bradymonadales</taxon>
        <taxon>Bradymonadaceae</taxon>
        <taxon>Persicimonas</taxon>
    </lineage>
</organism>
<dbReference type="EMBL" id="CP041186">
    <property type="protein sequence ID" value="QDG53594.1"/>
    <property type="molecule type" value="Genomic_DNA"/>
</dbReference>
<gene>
    <name evidence="1" type="ORF">FIV42_23470</name>
</gene>
<reference evidence="1 2" key="1">
    <citation type="submission" date="2019-06" db="EMBL/GenBank/DDBJ databases">
        <title>Persicimonas caeni gen. nov., sp. nov., a predatory bacterium isolated from solar saltern.</title>
        <authorList>
            <person name="Wang S."/>
        </authorList>
    </citation>
    <scope>NUCLEOTIDE SEQUENCE [LARGE SCALE GENOMIC DNA]</scope>
    <source>
        <strain evidence="1 2">YN101</strain>
    </source>
</reference>
<name>A0A4Y6PZ42_PERCE</name>
<sequence>MRITQSLGSQARWAMVFLAALALVALSMVSWGCDSDFGMEYADEGAAPSKAADQAGQGEGGDIEVAGVAMGSAISAEKEITRPTKTFHPDDTVYVGVTLRGSASDTHLTARWFHGPELEQIAKTRFRASPDGLEITEMHIGETPEPLEVGQYRVEVRMNGEIVEVRDFEVVPEDVELEGT</sequence>
<dbReference type="OrthoDB" id="6008970at2"/>
<keyword evidence="2" id="KW-1185">Reference proteome</keyword>
<dbReference type="Proteomes" id="UP000315995">
    <property type="component" value="Chromosome"/>
</dbReference>
<dbReference type="AlphaFoldDB" id="A0A4Y6PZ42"/>
<protein>
    <submittedName>
        <fullName evidence="1">Uncharacterized protein</fullName>
    </submittedName>
</protein>
<proteinExistence type="predicted"/>
<dbReference type="RefSeq" id="WP_141200048.1">
    <property type="nucleotide sequence ID" value="NZ_CP041186.1"/>
</dbReference>
<evidence type="ECO:0000313" key="2">
    <source>
        <dbReference type="Proteomes" id="UP000315995"/>
    </source>
</evidence>
<accession>A0A4Y6PZ42</accession>
<accession>A0A5B8YA02</accession>